<feature type="transmembrane region" description="Helical" evidence="1">
    <location>
        <begin position="57"/>
        <end position="75"/>
    </location>
</feature>
<keyword evidence="1" id="KW-0812">Transmembrane</keyword>
<keyword evidence="1" id="KW-1133">Transmembrane helix</keyword>
<sequence>MDFLLSRAERKWEVRSKEHKGVIDIGLLEGGIILHLIRSSSRGRCLTRKPAVVGRSVALVLSLGRMIGLVGFYHAKFWRASLFIIRTYLFLSVSFTYSLGVKRVFPTTGPLCRPLVFGDSQEQWKQSTTHRYKLGSLRELTCWNIFFEYSVG</sequence>
<protein>
    <submittedName>
        <fullName evidence="2">Uncharacterized protein</fullName>
    </submittedName>
</protein>
<keyword evidence="1" id="KW-0472">Membrane</keyword>
<evidence type="ECO:0000313" key="3">
    <source>
        <dbReference type="Proteomes" id="UP001172159"/>
    </source>
</evidence>
<comment type="caution">
    <text evidence="2">The sequence shown here is derived from an EMBL/GenBank/DDBJ whole genome shotgun (WGS) entry which is preliminary data.</text>
</comment>
<evidence type="ECO:0000313" key="2">
    <source>
        <dbReference type="EMBL" id="KAK0735338.1"/>
    </source>
</evidence>
<proteinExistence type="predicted"/>
<organism evidence="2 3">
    <name type="scientific">Apiosordaria backusii</name>
    <dbReference type="NCBI Taxonomy" id="314023"/>
    <lineage>
        <taxon>Eukaryota</taxon>
        <taxon>Fungi</taxon>
        <taxon>Dikarya</taxon>
        <taxon>Ascomycota</taxon>
        <taxon>Pezizomycotina</taxon>
        <taxon>Sordariomycetes</taxon>
        <taxon>Sordariomycetidae</taxon>
        <taxon>Sordariales</taxon>
        <taxon>Lasiosphaeriaceae</taxon>
        <taxon>Apiosordaria</taxon>
    </lineage>
</organism>
<dbReference type="AlphaFoldDB" id="A0AA40BJM0"/>
<keyword evidence="3" id="KW-1185">Reference proteome</keyword>
<evidence type="ECO:0000256" key="1">
    <source>
        <dbReference type="SAM" id="Phobius"/>
    </source>
</evidence>
<reference evidence="2" key="1">
    <citation type="submission" date="2023-06" db="EMBL/GenBank/DDBJ databases">
        <title>Genome-scale phylogeny and comparative genomics of the fungal order Sordariales.</title>
        <authorList>
            <consortium name="Lawrence Berkeley National Laboratory"/>
            <person name="Hensen N."/>
            <person name="Bonometti L."/>
            <person name="Westerberg I."/>
            <person name="Brannstrom I.O."/>
            <person name="Guillou S."/>
            <person name="Cros-Aarteil S."/>
            <person name="Calhoun S."/>
            <person name="Haridas S."/>
            <person name="Kuo A."/>
            <person name="Mondo S."/>
            <person name="Pangilinan J."/>
            <person name="Riley R."/>
            <person name="Labutti K."/>
            <person name="Andreopoulos B."/>
            <person name="Lipzen A."/>
            <person name="Chen C."/>
            <person name="Yanf M."/>
            <person name="Daum C."/>
            <person name="Ng V."/>
            <person name="Clum A."/>
            <person name="Steindorff A."/>
            <person name="Ohm R."/>
            <person name="Martin F."/>
            <person name="Silar P."/>
            <person name="Natvig D."/>
            <person name="Lalanne C."/>
            <person name="Gautier V."/>
            <person name="Ament-Velasquez S.L."/>
            <person name="Kruys A."/>
            <person name="Hutchinson M.I."/>
            <person name="Powell A.J."/>
            <person name="Barry K."/>
            <person name="Miller A.N."/>
            <person name="Grigoriev I.V."/>
            <person name="Debuchy R."/>
            <person name="Gladieux P."/>
            <person name="Thoren M.H."/>
            <person name="Johannesson H."/>
        </authorList>
    </citation>
    <scope>NUCLEOTIDE SEQUENCE</scope>
    <source>
        <strain evidence="2">CBS 540.89</strain>
    </source>
</reference>
<feature type="transmembrane region" description="Helical" evidence="1">
    <location>
        <begin position="87"/>
        <end position="105"/>
    </location>
</feature>
<dbReference type="EMBL" id="JAUKTV010000007">
    <property type="protein sequence ID" value="KAK0735338.1"/>
    <property type="molecule type" value="Genomic_DNA"/>
</dbReference>
<dbReference type="Proteomes" id="UP001172159">
    <property type="component" value="Unassembled WGS sequence"/>
</dbReference>
<gene>
    <name evidence="2" type="ORF">B0T21DRAFT_184531</name>
</gene>
<name>A0AA40BJM0_9PEZI</name>
<accession>A0AA40BJM0</accession>